<protein>
    <submittedName>
        <fullName evidence="1">Head Tail Connector Protein</fullName>
    </submittedName>
</protein>
<reference evidence="1" key="1">
    <citation type="journal article" date="2021" name="Proc. Natl. Acad. Sci. U.S.A.">
        <title>A Catalog of Tens of Thousands of Viruses from Human Metagenomes Reveals Hidden Associations with Chronic Diseases.</title>
        <authorList>
            <person name="Tisza M.J."/>
            <person name="Buck C.B."/>
        </authorList>
    </citation>
    <scope>NUCLEOTIDE SEQUENCE</scope>
    <source>
        <strain evidence="1">CtwDi18</strain>
    </source>
</reference>
<accession>A0A8S5T962</accession>
<proteinExistence type="predicted"/>
<sequence>MYLSYSEYKELGGTMDEATFNKNEFEIESKIDYLTNGRIKNLSQVPQVVKMLCFRLGTSFWEKVDIDAPNNLSSYSNGIESFGYANTTTSQSSGTSVIDKQVSNLVAEYLWEYPELLYRGRKQWKRKL</sequence>
<evidence type="ECO:0000313" key="1">
    <source>
        <dbReference type="EMBL" id="DAF59876.1"/>
    </source>
</evidence>
<name>A0A8S5T962_9CAUD</name>
<dbReference type="EMBL" id="BK032778">
    <property type="protein sequence ID" value="DAF59876.1"/>
    <property type="molecule type" value="Genomic_DNA"/>
</dbReference>
<organism evidence="1">
    <name type="scientific">Siphoviridae sp. ctwDi18</name>
    <dbReference type="NCBI Taxonomy" id="2827970"/>
    <lineage>
        <taxon>Viruses</taxon>
        <taxon>Duplodnaviria</taxon>
        <taxon>Heunggongvirae</taxon>
        <taxon>Uroviricota</taxon>
        <taxon>Caudoviricetes</taxon>
    </lineage>
</organism>